<comment type="caution">
    <text evidence="1">The sequence shown here is derived from an EMBL/GenBank/DDBJ whole genome shotgun (WGS) entry which is preliminary data.</text>
</comment>
<dbReference type="EMBL" id="JANBPK010001212">
    <property type="protein sequence ID" value="KAJ2924612.1"/>
    <property type="molecule type" value="Genomic_DNA"/>
</dbReference>
<dbReference type="AlphaFoldDB" id="A0A9W8IXK0"/>
<dbReference type="OrthoDB" id="2900663at2759"/>
<reference evidence="1" key="1">
    <citation type="submission" date="2022-06" db="EMBL/GenBank/DDBJ databases">
        <title>Genome Sequence of Candolleomyces eurysporus.</title>
        <authorList>
            <person name="Buettner E."/>
        </authorList>
    </citation>
    <scope>NUCLEOTIDE SEQUENCE</scope>
    <source>
        <strain evidence="1">VTCC 930004</strain>
    </source>
</reference>
<proteinExistence type="predicted"/>
<accession>A0A9W8IXK0</accession>
<evidence type="ECO:0000313" key="2">
    <source>
        <dbReference type="Proteomes" id="UP001140091"/>
    </source>
</evidence>
<keyword evidence="2" id="KW-1185">Reference proteome</keyword>
<gene>
    <name evidence="1" type="ORF">H1R20_g12483</name>
</gene>
<protein>
    <submittedName>
        <fullName evidence="1">Uncharacterized protein</fullName>
    </submittedName>
</protein>
<dbReference type="Proteomes" id="UP001140091">
    <property type="component" value="Unassembled WGS sequence"/>
</dbReference>
<name>A0A9W8IXK0_9AGAR</name>
<organism evidence="1 2">
    <name type="scientific">Candolleomyces eurysporus</name>
    <dbReference type="NCBI Taxonomy" id="2828524"/>
    <lineage>
        <taxon>Eukaryota</taxon>
        <taxon>Fungi</taxon>
        <taxon>Dikarya</taxon>
        <taxon>Basidiomycota</taxon>
        <taxon>Agaricomycotina</taxon>
        <taxon>Agaricomycetes</taxon>
        <taxon>Agaricomycetidae</taxon>
        <taxon>Agaricales</taxon>
        <taxon>Agaricineae</taxon>
        <taxon>Psathyrellaceae</taxon>
        <taxon>Candolleomyces</taxon>
    </lineage>
</organism>
<evidence type="ECO:0000313" key="1">
    <source>
        <dbReference type="EMBL" id="KAJ2924612.1"/>
    </source>
</evidence>
<sequence length="340" mass="38414">MSTGLLEIPRFCFSDLPEDLCRLVFELVAESDPETGRSCALVSKEVNAWIEPILYRTLIIQSEAQLESLRRIVEDTNQIDSSSTKSTDFFATYVKVVAIVTLRSDAANALSVLKACPNVEILVLWSNPNKLEAGGASPYGTLAKDLRDLRDFITSPKLSPRRISMFHHILTTSEVHFSHPIFQNVTHLELVRVDSKAGWETLRSLPCLTHVSAHCLSSLEGCGQWTREAMDLFPPTLRVFIVWFYPDLCFENTHAEFEGVKAIQDGDIDSRAVVAYMGSSLLSSWDLHPILRLYKDIIEDWIGCSVGKDFWTLAEEFIEERHRRRELQASLGSALLYFAN</sequence>
<feature type="non-terminal residue" evidence="1">
    <location>
        <position position="340"/>
    </location>
</feature>